<dbReference type="OrthoDB" id="10014558at2759"/>
<sequence length="158" mass="17966">MIAFVSYAVFTLWQKPQSTWKRAWIHSFVAGICSCAMDLDHFIAAGSFRIDAATNLKKRPFAHAFAFIALMCVFVWIQSAGNTKVVRFQRVALLWIALSSHQLRDAVRHGVWLWPFGSTPPIPYALYLFIQVLLPLSIARAQAYLHLFDSKVEKALII</sequence>
<evidence type="ECO:0000256" key="3">
    <source>
        <dbReference type="ARBA" id="ARBA00022692"/>
    </source>
</evidence>
<evidence type="ECO:0000256" key="2">
    <source>
        <dbReference type="ARBA" id="ARBA00013977"/>
    </source>
</evidence>
<evidence type="ECO:0000256" key="5">
    <source>
        <dbReference type="ARBA" id="ARBA00023136"/>
    </source>
</evidence>
<reference evidence="7 8" key="1">
    <citation type="submission" date="2012-05" db="EMBL/GenBank/DDBJ databases">
        <title>Recombination and specialization in a pathogen metapopulation.</title>
        <authorList>
            <person name="Gardiner A."/>
            <person name="Kemen E."/>
            <person name="Schultz-Larsen T."/>
            <person name="MacLean D."/>
            <person name="Van Oosterhout C."/>
            <person name="Jones J.D.G."/>
        </authorList>
    </citation>
    <scope>NUCLEOTIDE SEQUENCE [LARGE SCALE GENOMIC DNA]</scope>
    <source>
        <strain evidence="7 8">Ac Nc2</strain>
    </source>
</reference>
<feature type="transmembrane region" description="Helical" evidence="6">
    <location>
        <begin position="23"/>
        <end position="48"/>
    </location>
</feature>
<name>A0A024GJS0_9STRA</name>
<comment type="caution">
    <text evidence="7">The sequence shown here is derived from an EMBL/GenBank/DDBJ whole genome shotgun (WGS) entry which is preliminary data.</text>
</comment>
<evidence type="ECO:0000313" key="7">
    <source>
        <dbReference type="EMBL" id="CCI47007.1"/>
    </source>
</evidence>
<dbReference type="Proteomes" id="UP000053237">
    <property type="component" value="Unassembled WGS sequence"/>
</dbReference>
<keyword evidence="8" id="KW-1185">Reference proteome</keyword>
<keyword evidence="4 6" id="KW-1133">Transmembrane helix</keyword>
<dbReference type="PANTHER" id="PTHR13628:SF1">
    <property type="entry name" value="TRANSMEMBRANE PROTEIN 267"/>
    <property type="match status" value="1"/>
</dbReference>
<evidence type="ECO:0000256" key="1">
    <source>
        <dbReference type="ARBA" id="ARBA00004141"/>
    </source>
</evidence>
<feature type="transmembrane region" description="Helical" evidence="6">
    <location>
        <begin position="60"/>
        <end position="77"/>
    </location>
</feature>
<organism evidence="7 8">
    <name type="scientific">Albugo candida</name>
    <dbReference type="NCBI Taxonomy" id="65357"/>
    <lineage>
        <taxon>Eukaryota</taxon>
        <taxon>Sar</taxon>
        <taxon>Stramenopiles</taxon>
        <taxon>Oomycota</taxon>
        <taxon>Peronosporomycetes</taxon>
        <taxon>Albuginales</taxon>
        <taxon>Albuginaceae</taxon>
        <taxon>Albugo</taxon>
    </lineage>
</organism>
<dbReference type="InterPro" id="IPR026572">
    <property type="entry name" value="TMEM267"/>
</dbReference>
<protein>
    <recommendedName>
        <fullName evidence="2">Transmembrane protein 267</fullName>
    </recommendedName>
</protein>
<keyword evidence="3 6" id="KW-0812">Transmembrane</keyword>
<proteinExistence type="predicted"/>
<dbReference type="GO" id="GO:0016020">
    <property type="term" value="C:membrane"/>
    <property type="evidence" value="ECO:0007669"/>
    <property type="project" value="UniProtKB-SubCell"/>
</dbReference>
<dbReference type="AlphaFoldDB" id="A0A024GJS0"/>
<gene>
    <name evidence="7" type="ORF">BN9_079620</name>
</gene>
<comment type="subcellular location">
    <subcellularLocation>
        <location evidence="1">Membrane</location>
        <topology evidence="1">Multi-pass membrane protein</topology>
    </subcellularLocation>
</comment>
<evidence type="ECO:0000256" key="4">
    <source>
        <dbReference type="ARBA" id="ARBA00022989"/>
    </source>
</evidence>
<keyword evidence="5 6" id="KW-0472">Membrane</keyword>
<dbReference type="EMBL" id="CAIX01000147">
    <property type="protein sequence ID" value="CCI47007.1"/>
    <property type="molecule type" value="Genomic_DNA"/>
</dbReference>
<evidence type="ECO:0000256" key="6">
    <source>
        <dbReference type="SAM" id="Phobius"/>
    </source>
</evidence>
<dbReference type="InParanoid" id="A0A024GJS0"/>
<accession>A0A024GJS0</accession>
<evidence type="ECO:0000313" key="8">
    <source>
        <dbReference type="Proteomes" id="UP000053237"/>
    </source>
</evidence>
<dbReference type="PANTHER" id="PTHR13628">
    <property type="entry name" value="TRANSMEMBRANE PROTEIN 267"/>
    <property type="match status" value="1"/>
</dbReference>